<evidence type="ECO:0000313" key="6">
    <source>
        <dbReference type="Proteomes" id="UP000429607"/>
    </source>
</evidence>
<evidence type="ECO:0000313" key="8">
    <source>
        <dbReference type="Proteomes" id="UP000435112"/>
    </source>
</evidence>
<feature type="transmembrane region" description="Helical" evidence="2">
    <location>
        <begin position="177"/>
        <end position="197"/>
    </location>
</feature>
<feature type="transmembrane region" description="Helical" evidence="2">
    <location>
        <begin position="44"/>
        <end position="61"/>
    </location>
</feature>
<reference evidence="6 8" key="1">
    <citation type="submission" date="2018-09" db="EMBL/GenBank/DDBJ databases">
        <title>Genomic investigation of the strawberry pathogen Phytophthora fragariae indicates pathogenicity is determined by transcriptional variation in three key races.</title>
        <authorList>
            <person name="Adams T.M."/>
            <person name="Armitage A.D."/>
            <person name="Sobczyk M.K."/>
            <person name="Bates H.J."/>
            <person name="Dunwell J.M."/>
            <person name="Nellist C.F."/>
            <person name="Harrison R.J."/>
        </authorList>
    </citation>
    <scope>NUCLEOTIDE SEQUENCE [LARGE SCALE GENOMIC DNA]</scope>
    <source>
        <strain evidence="3 6">SCRP249</strain>
        <strain evidence="4 8">SCRP324</strain>
        <strain evidence="5 7">SCRP333</strain>
    </source>
</reference>
<feature type="transmembrane region" description="Helical" evidence="2">
    <location>
        <begin position="77"/>
        <end position="95"/>
    </location>
</feature>
<evidence type="ECO:0008006" key="9">
    <source>
        <dbReference type="Google" id="ProtNLM"/>
    </source>
</evidence>
<dbReference type="EMBL" id="QXFU01001405">
    <property type="protein sequence ID" value="KAE9003106.1"/>
    <property type="molecule type" value="Genomic_DNA"/>
</dbReference>
<sequence length="289" mass="32525">MAITQDDMDAISRSIFIPVMLVLDVWSFQYLVSVYYSKSKEFRVRSLLLAAFLGFVTQVYSHDDREMALKLNDISETSLQLTFVTQIVLIGRAVCKKVKLRSILYFTYVAETLVVLGWLNMIGTILEIADVIHGDTLSLTGNVLESTSLVFVMVFRFYYLSLTHGFKVVLQERKFELLLYVLLVIHEFPFMIIEHYTGVTWEFAQGIGNRVLVVACIVQNVRQKAISSRSSNKSSAVRSKRYAPSSMPKQLSSAGPTLKSTFVKPGAFPAPHDMAKIAVTSIKEQINAT</sequence>
<keyword evidence="2" id="KW-0812">Transmembrane</keyword>
<keyword evidence="7" id="KW-1185">Reference proteome</keyword>
<comment type="caution">
    <text evidence="4">The sequence shown here is derived from an EMBL/GenBank/DDBJ whole genome shotgun (WGS) entry which is preliminary data.</text>
</comment>
<feature type="transmembrane region" description="Helical" evidence="2">
    <location>
        <begin position="102"/>
        <end position="129"/>
    </location>
</feature>
<dbReference type="Proteomes" id="UP000435112">
    <property type="component" value="Unassembled WGS sequence"/>
</dbReference>
<accession>A0A6A3K6H9</accession>
<name>A0A6A3K6H9_9STRA</name>
<keyword evidence="2" id="KW-1133">Transmembrane helix</keyword>
<evidence type="ECO:0000313" key="7">
    <source>
        <dbReference type="Proteomes" id="UP000434957"/>
    </source>
</evidence>
<dbReference type="Proteomes" id="UP000434957">
    <property type="component" value="Unassembled WGS sequence"/>
</dbReference>
<dbReference type="OrthoDB" id="127101at2759"/>
<keyword evidence="2" id="KW-0472">Membrane</keyword>
<evidence type="ECO:0000313" key="3">
    <source>
        <dbReference type="EMBL" id="KAE9001412.1"/>
    </source>
</evidence>
<evidence type="ECO:0000313" key="4">
    <source>
        <dbReference type="EMBL" id="KAE9003106.1"/>
    </source>
</evidence>
<gene>
    <name evidence="3" type="ORF">PR001_g18530</name>
    <name evidence="4" type="ORF">PR002_g17438</name>
    <name evidence="5" type="ORF">PR003_g17343</name>
</gene>
<evidence type="ECO:0000313" key="5">
    <source>
        <dbReference type="EMBL" id="KAE9321979.1"/>
    </source>
</evidence>
<evidence type="ECO:0000256" key="1">
    <source>
        <dbReference type="SAM" id="MobiDB-lite"/>
    </source>
</evidence>
<dbReference type="EMBL" id="QXFT01001321">
    <property type="protein sequence ID" value="KAE9321979.1"/>
    <property type="molecule type" value="Genomic_DNA"/>
</dbReference>
<dbReference type="Proteomes" id="UP000429607">
    <property type="component" value="Unassembled WGS sequence"/>
</dbReference>
<evidence type="ECO:0000256" key="2">
    <source>
        <dbReference type="SAM" id="Phobius"/>
    </source>
</evidence>
<organism evidence="4 8">
    <name type="scientific">Phytophthora rubi</name>
    <dbReference type="NCBI Taxonomy" id="129364"/>
    <lineage>
        <taxon>Eukaryota</taxon>
        <taxon>Sar</taxon>
        <taxon>Stramenopiles</taxon>
        <taxon>Oomycota</taxon>
        <taxon>Peronosporomycetes</taxon>
        <taxon>Peronosporales</taxon>
        <taxon>Peronosporaceae</taxon>
        <taxon>Phytophthora</taxon>
    </lineage>
</organism>
<dbReference type="AlphaFoldDB" id="A0A6A3K6H9"/>
<feature type="compositionally biased region" description="Polar residues" evidence="1">
    <location>
        <begin position="247"/>
        <end position="257"/>
    </location>
</feature>
<protein>
    <recommendedName>
        <fullName evidence="9">Intimal thickness related receptor IRP domain-containing protein</fullName>
    </recommendedName>
</protein>
<proteinExistence type="predicted"/>
<feature type="region of interest" description="Disordered" evidence="1">
    <location>
        <begin position="229"/>
        <end position="257"/>
    </location>
</feature>
<feature type="transmembrane region" description="Helical" evidence="2">
    <location>
        <begin position="149"/>
        <end position="170"/>
    </location>
</feature>
<feature type="transmembrane region" description="Helical" evidence="2">
    <location>
        <begin position="15"/>
        <end position="32"/>
    </location>
</feature>
<dbReference type="EMBL" id="QXFV01001638">
    <property type="protein sequence ID" value="KAE9001412.1"/>
    <property type="molecule type" value="Genomic_DNA"/>
</dbReference>